<dbReference type="InterPro" id="IPR036409">
    <property type="entry name" value="Aldolase_II/adducin_N_sf"/>
</dbReference>
<dbReference type="GO" id="GO:0019323">
    <property type="term" value="P:pentose catabolic process"/>
    <property type="evidence" value="ECO:0007669"/>
    <property type="project" value="TreeGrafter"/>
</dbReference>
<dbReference type="GO" id="GO:0016832">
    <property type="term" value="F:aldehyde-lyase activity"/>
    <property type="evidence" value="ECO:0007669"/>
    <property type="project" value="TreeGrafter"/>
</dbReference>
<dbReference type="GO" id="GO:0005829">
    <property type="term" value="C:cytosol"/>
    <property type="evidence" value="ECO:0007669"/>
    <property type="project" value="TreeGrafter"/>
</dbReference>
<accession>A0A564SGY4</accession>
<name>A0A564SGY4_9FIRM</name>
<dbReference type="AlphaFoldDB" id="A0A564SGY4"/>
<dbReference type="GO" id="GO:0046872">
    <property type="term" value="F:metal ion binding"/>
    <property type="evidence" value="ECO:0007669"/>
    <property type="project" value="UniProtKB-KW"/>
</dbReference>
<evidence type="ECO:0000256" key="1">
    <source>
        <dbReference type="ARBA" id="ARBA00022723"/>
    </source>
</evidence>
<protein>
    <submittedName>
        <fullName evidence="4">Short chain dehydrogenase</fullName>
    </submittedName>
</protein>
<evidence type="ECO:0000313" key="4">
    <source>
        <dbReference type="EMBL" id="VUW94395.1"/>
    </source>
</evidence>
<sequence length="363" mass="40070">MMDLSTLVKMSNTYGSNPAYVLAGGGNTSVKDDTTLYVKGSGTQLATIKAEEFVKMDRARLNEIMKTEYPADDVKRESAYLADVMAAVTDDDKTKRPSVEALLHNLFAYTYVLHVHPTLVNGLTCGKGAQTLCEQLLGKDVLWIDICKPGYTLARICYEKMNAYKAEFGKDVQVLLLQNHGIFVAANTVEEIGVLFDGVISKLEKQVKRTADVSGAVTPEKEQTAKRLSELLGHAVEVVPAAEMNNFVKDKTTAAPLLKPFTPDHIVYCGPYPLFVENVEQAKDVLDAFMKEHDKEPRLILVQGVGAFIMEDDKAKAAKAQLLVKDAIKLAVYAESFGGALQMTDDITYFITHWEAEAYRSKK</sequence>
<organism evidence="4 5">
    <name type="scientific">Blautia obeum</name>
    <dbReference type="NCBI Taxonomy" id="40520"/>
    <lineage>
        <taxon>Bacteria</taxon>
        <taxon>Bacillati</taxon>
        <taxon>Bacillota</taxon>
        <taxon>Clostridia</taxon>
        <taxon>Lachnospirales</taxon>
        <taxon>Lachnospiraceae</taxon>
        <taxon>Blautia</taxon>
    </lineage>
</organism>
<keyword evidence="2" id="KW-0456">Lyase</keyword>
<reference evidence="4 5" key="1">
    <citation type="submission" date="2019-07" db="EMBL/GenBank/DDBJ databases">
        <authorList>
            <person name="Hibberd C M."/>
            <person name="Gehrig L. J."/>
            <person name="Chang H.-W."/>
            <person name="Venkatesh S."/>
        </authorList>
    </citation>
    <scope>NUCLEOTIDE SEQUENCE [LARGE SCALE GENOMIC DNA]</scope>
    <source>
        <strain evidence="4">Ruminococcus_obeum_SSTS_Bg7063</strain>
    </source>
</reference>
<keyword evidence="1" id="KW-0479">Metal-binding</keyword>
<dbReference type="SMART" id="SM01007">
    <property type="entry name" value="Aldolase_II"/>
    <property type="match status" value="1"/>
</dbReference>
<gene>
    <name evidence="4" type="ORF">ROSSTS7063_00604</name>
</gene>
<feature type="domain" description="Class II aldolase/adducin N-terminal" evidence="3">
    <location>
        <begin position="6"/>
        <end position="207"/>
    </location>
</feature>
<evidence type="ECO:0000256" key="2">
    <source>
        <dbReference type="ARBA" id="ARBA00023239"/>
    </source>
</evidence>
<dbReference type="PANTHER" id="PTHR22789">
    <property type="entry name" value="FUCULOSE PHOSPHATE ALDOLASE"/>
    <property type="match status" value="1"/>
</dbReference>
<keyword evidence="5" id="KW-1185">Reference proteome</keyword>
<dbReference type="EMBL" id="CABHNB010000009">
    <property type="protein sequence ID" value="VUW94395.1"/>
    <property type="molecule type" value="Genomic_DNA"/>
</dbReference>
<evidence type="ECO:0000313" key="5">
    <source>
        <dbReference type="Proteomes" id="UP000409147"/>
    </source>
</evidence>
<evidence type="ECO:0000259" key="3">
    <source>
        <dbReference type="SMART" id="SM01007"/>
    </source>
</evidence>
<proteinExistence type="predicted"/>
<dbReference type="Proteomes" id="UP000409147">
    <property type="component" value="Unassembled WGS sequence"/>
</dbReference>
<dbReference type="InterPro" id="IPR050197">
    <property type="entry name" value="Aldolase_class_II_sugar_metab"/>
</dbReference>
<dbReference type="Pfam" id="PF00596">
    <property type="entry name" value="Aldolase_II"/>
    <property type="match status" value="1"/>
</dbReference>
<dbReference type="InterPro" id="IPR001303">
    <property type="entry name" value="Aldolase_II/adducin_N"/>
</dbReference>
<dbReference type="RefSeq" id="WP_243127933.1">
    <property type="nucleotide sequence ID" value="NZ_CABHNB010000009.1"/>
</dbReference>
<dbReference type="Gene3D" id="3.40.225.10">
    <property type="entry name" value="Class II aldolase/adducin N-terminal domain"/>
    <property type="match status" value="1"/>
</dbReference>
<dbReference type="SUPFAM" id="SSF53639">
    <property type="entry name" value="AraD/HMP-PK domain-like"/>
    <property type="match status" value="1"/>
</dbReference>
<dbReference type="PANTHER" id="PTHR22789:SF0">
    <property type="entry name" value="3-OXO-TETRONATE 4-PHOSPHATE DECARBOXYLASE-RELATED"/>
    <property type="match status" value="1"/>
</dbReference>